<feature type="compositionally biased region" description="Low complexity" evidence="1">
    <location>
        <begin position="149"/>
        <end position="158"/>
    </location>
</feature>
<dbReference type="VEuPathDB" id="FungiDB:Z518_09892"/>
<feature type="region of interest" description="Disordered" evidence="1">
    <location>
        <begin position="126"/>
        <end position="164"/>
    </location>
</feature>
<organism evidence="2 3">
    <name type="scientific">Rhinocladiella mackenziei CBS 650.93</name>
    <dbReference type="NCBI Taxonomy" id="1442369"/>
    <lineage>
        <taxon>Eukaryota</taxon>
        <taxon>Fungi</taxon>
        <taxon>Dikarya</taxon>
        <taxon>Ascomycota</taxon>
        <taxon>Pezizomycotina</taxon>
        <taxon>Eurotiomycetes</taxon>
        <taxon>Chaetothyriomycetidae</taxon>
        <taxon>Chaetothyriales</taxon>
        <taxon>Herpotrichiellaceae</taxon>
        <taxon>Rhinocladiella</taxon>
    </lineage>
</organism>
<dbReference type="GeneID" id="25297963"/>
<evidence type="ECO:0000313" key="2">
    <source>
        <dbReference type="EMBL" id="KIX00827.1"/>
    </source>
</evidence>
<dbReference type="Proteomes" id="UP000053617">
    <property type="component" value="Unassembled WGS sequence"/>
</dbReference>
<sequence length="432" mass="48887">MAYTHAGYPQNHLYQDEYFQQPPYSMPIPDGTISAMTPMAISPQHGSPIHDNHFTTPRYIPPLPCHNFIQPTSLQAYLPEDAYTTSGPMNGSLSSSCSTYSIDSQHSATYEGHQVDVEQSSICVRNPAPSTYGQDKVQGDSWKGNVGGSTSNPRSPSSSKDRVFCSHRDCMDDKGRPRKFFSRKADVTRHYKSAHDITYRDCPKPHCSRKGKQGFTRRDHLIEHLRGYHMEVIAKRQTGDNKNKKEGSSSSLENDNSKSRRSSTGPTDPPVRKPYVVSHKTVSKKRSFQTFKKEPDSEAEDVYREDQKEHSRTEVKRRRTVKEEQIRYDGFEESGKLHTQQSTNGYQPQSQSQPPQGYPKQESPPELQAISVPQYPGTTQMASTSPIYTTRPIIEPLYETGPLLPMYQFSQSQPGSRYPLTAVDVFHYPPMP</sequence>
<evidence type="ECO:0000313" key="3">
    <source>
        <dbReference type="Proteomes" id="UP000053617"/>
    </source>
</evidence>
<reference evidence="2 3" key="1">
    <citation type="submission" date="2015-01" db="EMBL/GenBank/DDBJ databases">
        <title>The Genome Sequence of Rhinocladiella mackenzie CBS 650.93.</title>
        <authorList>
            <consortium name="The Broad Institute Genomics Platform"/>
            <person name="Cuomo C."/>
            <person name="de Hoog S."/>
            <person name="Gorbushina A."/>
            <person name="Stielow B."/>
            <person name="Teixiera M."/>
            <person name="Abouelleil A."/>
            <person name="Chapman S.B."/>
            <person name="Priest M."/>
            <person name="Young S.K."/>
            <person name="Wortman J."/>
            <person name="Nusbaum C."/>
            <person name="Birren B."/>
        </authorList>
    </citation>
    <scope>NUCLEOTIDE SEQUENCE [LARGE SCALE GENOMIC DNA]</scope>
    <source>
        <strain evidence="2 3">CBS 650.93</strain>
    </source>
</reference>
<proteinExistence type="predicted"/>
<evidence type="ECO:0008006" key="4">
    <source>
        <dbReference type="Google" id="ProtNLM"/>
    </source>
</evidence>
<dbReference type="RefSeq" id="XP_013267963.1">
    <property type="nucleotide sequence ID" value="XM_013412509.1"/>
</dbReference>
<dbReference type="EMBL" id="KN847482">
    <property type="protein sequence ID" value="KIX00827.1"/>
    <property type="molecule type" value="Genomic_DNA"/>
</dbReference>
<name>A0A0D2FFN4_9EURO</name>
<keyword evidence="3" id="KW-1185">Reference proteome</keyword>
<dbReference type="OrthoDB" id="2687452at2759"/>
<protein>
    <recommendedName>
        <fullName evidence="4">C2H2-type domain-containing protein</fullName>
    </recommendedName>
</protein>
<dbReference type="HOGENOM" id="CLU_565034_0_0_1"/>
<feature type="region of interest" description="Disordered" evidence="1">
    <location>
        <begin position="232"/>
        <end position="365"/>
    </location>
</feature>
<evidence type="ECO:0000256" key="1">
    <source>
        <dbReference type="SAM" id="MobiDB-lite"/>
    </source>
</evidence>
<dbReference type="AlphaFoldDB" id="A0A0D2FFN4"/>
<feature type="compositionally biased region" description="Basic and acidic residues" evidence="1">
    <location>
        <begin position="321"/>
        <end position="336"/>
    </location>
</feature>
<feature type="compositionally biased region" description="Low complexity" evidence="1">
    <location>
        <begin position="345"/>
        <end position="359"/>
    </location>
</feature>
<gene>
    <name evidence="2" type="ORF">Z518_09892</name>
</gene>
<accession>A0A0D2FFN4</accession>
<feature type="compositionally biased region" description="Basic and acidic residues" evidence="1">
    <location>
        <begin position="232"/>
        <end position="247"/>
    </location>
</feature>
<feature type="compositionally biased region" description="Basic and acidic residues" evidence="1">
    <location>
        <begin position="291"/>
        <end position="314"/>
    </location>
</feature>